<dbReference type="GO" id="GO:0003678">
    <property type="term" value="F:DNA helicase activity"/>
    <property type="evidence" value="ECO:0007669"/>
    <property type="project" value="InterPro"/>
</dbReference>
<reference evidence="3" key="1">
    <citation type="submission" date="2018-05" db="EMBL/GenBank/DDBJ databases">
        <authorList>
            <person name="Lanie J.A."/>
            <person name="Ng W.-L."/>
            <person name="Kazmierczak K.M."/>
            <person name="Andrzejewski T.M."/>
            <person name="Davidsen T.M."/>
            <person name="Wayne K.J."/>
            <person name="Tettelin H."/>
            <person name="Glass J.I."/>
            <person name="Rusch D."/>
            <person name="Podicherti R."/>
            <person name="Tsui H.-C.T."/>
            <person name="Winkler M.E."/>
        </authorList>
    </citation>
    <scope>NUCLEOTIDE SEQUENCE</scope>
</reference>
<dbReference type="PANTHER" id="PTHR30153">
    <property type="entry name" value="REPLICATIVE DNA HELICASE DNAB"/>
    <property type="match status" value="1"/>
</dbReference>
<feature type="compositionally biased region" description="Basic and acidic residues" evidence="1">
    <location>
        <begin position="436"/>
        <end position="447"/>
    </location>
</feature>
<proteinExistence type="predicted"/>
<dbReference type="GO" id="GO:0005524">
    <property type="term" value="F:ATP binding"/>
    <property type="evidence" value="ECO:0007669"/>
    <property type="project" value="InterPro"/>
</dbReference>
<organism evidence="3">
    <name type="scientific">marine metagenome</name>
    <dbReference type="NCBI Taxonomy" id="408172"/>
    <lineage>
        <taxon>unclassified sequences</taxon>
        <taxon>metagenomes</taxon>
        <taxon>ecological metagenomes</taxon>
    </lineage>
</organism>
<dbReference type="Pfam" id="PF03796">
    <property type="entry name" value="DnaB_C"/>
    <property type="match status" value="1"/>
</dbReference>
<name>A0A381THZ7_9ZZZZ</name>
<protein>
    <recommendedName>
        <fullName evidence="2">SF4 helicase domain-containing protein</fullName>
    </recommendedName>
</protein>
<evidence type="ECO:0000313" key="3">
    <source>
        <dbReference type="EMBL" id="SVA15429.1"/>
    </source>
</evidence>
<dbReference type="GO" id="GO:0006260">
    <property type="term" value="P:DNA replication"/>
    <property type="evidence" value="ECO:0007669"/>
    <property type="project" value="InterPro"/>
</dbReference>
<dbReference type="GO" id="GO:0005829">
    <property type="term" value="C:cytosol"/>
    <property type="evidence" value="ECO:0007669"/>
    <property type="project" value="TreeGrafter"/>
</dbReference>
<feature type="domain" description="SF4 helicase" evidence="2">
    <location>
        <begin position="170"/>
        <end position="371"/>
    </location>
</feature>
<sequence>MNIASALLKQILDAQDFETWSILRKHYLPSEYHTIYSVIDKHCDEYHKLPKFDDLKYEIRDSSTKEKLFAINSIEVEAEAEMLLHYLKNEYTQKEVLNELEKYVEHSVAFENAEETLSHLHEIVLRIEDKVELKRPEESMQYITLFEPDEELDRYVSLGLNSEYDSFMQFSPRDLILIGGRRGGGKSVTCSNVANHVVESGKSAIYFTIEMDSRSILQRCCSIATDISLARLRTKNLNIKEWEKVAQWWANRFERGGERLNEYKEHRNFDKFHTTLTEGELLPTQLDVVYEPSLTIGKIKADLDKKVKSLDVGIVIVDYINQVKRSNLPSRSGQYDWTEQVEVSKALKSMAQEHEVPILSPYQTDATGEARFAKGILDAADAAYSIETYSHDAACISFNCQKMRSASMESFTSAINWESLKIGPESALTPQQQEDESGKTGEEIDDI</sequence>
<dbReference type="AlphaFoldDB" id="A0A381THZ7"/>
<dbReference type="Gene3D" id="3.40.50.300">
    <property type="entry name" value="P-loop containing nucleotide triphosphate hydrolases"/>
    <property type="match status" value="1"/>
</dbReference>
<evidence type="ECO:0000259" key="2">
    <source>
        <dbReference type="Pfam" id="PF03796"/>
    </source>
</evidence>
<feature type="region of interest" description="Disordered" evidence="1">
    <location>
        <begin position="423"/>
        <end position="447"/>
    </location>
</feature>
<dbReference type="InterPro" id="IPR007694">
    <property type="entry name" value="DNA_helicase_DnaB-like_C"/>
</dbReference>
<dbReference type="EMBL" id="UINC01004586">
    <property type="protein sequence ID" value="SVA15429.1"/>
    <property type="molecule type" value="Genomic_DNA"/>
</dbReference>
<dbReference type="InterPro" id="IPR027417">
    <property type="entry name" value="P-loop_NTPase"/>
</dbReference>
<evidence type="ECO:0000256" key="1">
    <source>
        <dbReference type="SAM" id="MobiDB-lite"/>
    </source>
</evidence>
<gene>
    <name evidence="3" type="ORF">METZ01_LOCUS68283</name>
</gene>
<dbReference type="SUPFAM" id="SSF52540">
    <property type="entry name" value="P-loop containing nucleoside triphosphate hydrolases"/>
    <property type="match status" value="1"/>
</dbReference>
<dbReference type="PANTHER" id="PTHR30153:SF2">
    <property type="entry name" value="REPLICATIVE DNA HELICASE"/>
    <property type="match status" value="1"/>
</dbReference>
<accession>A0A381THZ7</accession>